<accession>A0ABM8IU68</accession>
<protein>
    <submittedName>
        <fullName evidence="1">Uncharacterized protein</fullName>
    </submittedName>
</protein>
<dbReference type="EMBL" id="AP028907">
    <property type="protein sequence ID" value="BES81094.1"/>
    <property type="molecule type" value="Genomic_DNA"/>
</dbReference>
<evidence type="ECO:0000313" key="1">
    <source>
        <dbReference type="EMBL" id="BES81094.1"/>
    </source>
</evidence>
<keyword evidence="2" id="KW-1185">Reference proteome</keyword>
<organism evidence="1 2">
    <name type="scientific">Pyrodictium abyssi</name>
    <dbReference type="NCBI Taxonomy" id="54256"/>
    <lineage>
        <taxon>Archaea</taxon>
        <taxon>Thermoproteota</taxon>
        <taxon>Thermoprotei</taxon>
        <taxon>Desulfurococcales</taxon>
        <taxon>Pyrodictiaceae</taxon>
        <taxon>Pyrodictium</taxon>
    </lineage>
</organism>
<reference evidence="1 2" key="1">
    <citation type="submission" date="2023-09" db="EMBL/GenBank/DDBJ databases">
        <title>Pyrofollis japonicus gen. nov. sp. nov., a novel member of the family Pyrodictiaceae isolated from the Iheya North hydrothermal field.</title>
        <authorList>
            <person name="Miyazaki U."/>
            <person name="Sanari M."/>
            <person name="Tame A."/>
            <person name="Kitajima M."/>
            <person name="Okamoto A."/>
            <person name="Sawayama S."/>
            <person name="Miyazaki J."/>
            <person name="Takai K."/>
            <person name="Nakagawa S."/>
        </authorList>
    </citation>
    <scope>NUCLEOTIDE SEQUENCE [LARGE SCALE GENOMIC DNA]</scope>
    <source>
        <strain evidence="1 2">AV2</strain>
    </source>
</reference>
<dbReference type="GeneID" id="89288687"/>
<sequence length="80" mass="9149">MTGYECREPPCLHVAVDYPRKRFAVFLETSDGELIYIPFEKIEKACREAGELLSKRFREAQGSEVDEIAEEILGAEPLEE</sequence>
<name>A0ABM8IU68_9CREN</name>
<dbReference type="RefSeq" id="WP_338251889.1">
    <property type="nucleotide sequence ID" value="NZ_AP028907.1"/>
</dbReference>
<evidence type="ECO:0000313" key="2">
    <source>
        <dbReference type="Proteomes" id="UP001341135"/>
    </source>
</evidence>
<proteinExistence type="predicted"/>
<gene>
    <name evidence="1" type="ORF">PABY_06610</name>
</gene>
<dbReference type="Proteomes" id="UP001341135">
    <property type="component" value="Chromosome"/>
</dbReference>